<organism evidence="5 6">
    <name type="scientific">Nocardia otitidiscaviarum</name>
    <dbReference type="NCBI Taxonomy" id="1823"/>
    <lineage>
        <taxon>Bacteria</taxon>
        <taxon>Bacillati</taxon>
        <taxon>Actinomycetota</taxon>
        <taxon>Actinomycetes</taxon>
        <taxon>Mycobacteriales</taxon>
        <taxon>Nocardiaceae</taxon>
        <taxon>Nocardia</taxon>
    </lineage>
</organism>
<evidence type="ECO:0000256" key="2">
    <source>
        <dbReference type="ARBA" id="ARBA00022963"/>
    </source>
</evidence>
<dbReference type="PANTHER" id="PTHR10272">
    <property type="entry name" value="PLATELET-ACTIVATING FACTOR ACETYLHYDROLASE"/>
    <property type="match status" value="1"/>
</dbReference>
<dbReference type="AlphaFoldDB" id="A0A516NLT6"/>
<dbReference type="PROSITE" id="PS51257">
    <property type="entry name" value="PROKAR_LIPOPROTEIN"/>
    <property type="match status" value="1"/>
</dbReference>
<dbReference type="Gene3D" id="3.40.50.1820">
    <property type="entry name" value="alpha/beta hydrolase"/>
    <property type="match status" value="1"/>
</dbReference>
<keyword evidence="1" id="KW-0378">Hydrolase</keyword>
<evidence type="ECO:0000256" key="3">
    <source>
        <dbReference type="ARBA" id="ARBA00023098"/>
    </source>
</evidence>
<keyword evidence="4" id="KW-0732">Signal</keyword>
<reference evidence="5 6" key="1">
    <citation type="submission" date="2019-07" db="EMBL/GenBank/DDBJ databases">
        <title>Complete Genome Sequence and Methylome Analysis of Nocardia otitidis-caviarum NEB252.</title>
        <authorList>
            <person name="Fomenkov A."/>
            <person name="Anton B.P."/>
            <person name="Vincze T."/>
            <person name="Roberts R.J."/>
        </authorList>
    </citation>
    <scope>NUCLEOTIDE SEQUENCE [LARGE SCALE GENOMIC DNA]</scope>
    <source>
        <strain evidence="5 6">NEB252</strain>
    </source>
</reference>
<evidence type="ECO:0000256" key="1">
    <source>
        <dbReference type="ARBA" id="ARBA00022801"/>
    </source>
</evidence>
<evidence type="ECO:0000256" key="4">
    <source>
        <dbReference type="SAM" id="SignalP"/>
    </source>
</evidence>
<name>A0A516NLT6_9NOCA</name>
<gene>
    <name evidence="5" type="ORF">FOH10_15280</name>
</gene>
<dbReference type="InterPro" id="IPR029058">
    <property type="entry name" value="AB_hydrolase_fold"/>
</dbReference>
<dbReference type="GO" id="GO:0016042">
    <property type="term" value="P:lipid catabolic process"/>
    <property type="evidence" value="ECO:0007669"/>
    <property type="project" value="UniProtKB-KW"/>
</dbReference>
<dbReference type="SUPFAM" id="SSF53474">
    <property type="entry name" value="alpha/beta-Hydrolases"/>
    <property type="match status" value="1"/>
</dbReference>
<dbReference type="EMBL" id="CP041695">
    <property type="protein sequence ID" value="QDP79870.1"/>
    <property type="molecule type" value="Genomic_DNA"/>
</dbReference>
<feature type="chain" id="PRO_5021838032" description="Alpha/beta hydrolase" evidence="4">
    <location>
        <begin position="26"/>
        <end position="386"/>
    </location>
</feature>
<evidence type="ECO:0000313" key="6">
    <source>
        <dbReference type="Proteomes" id="UP000317039"/>
    </source>
</evidence>
<dbReference type="Proteomes" id="UP000317039">
    <property type="component" value="Chromosome"/>
</dbReference>
<dbReference type="GO" id="GO:0003847">
    <property type="term" value="F:1-alkyl-2-acetylglycerophosphocholine esterase activity"/>
    <property type="evidence" value="ECO:0007669"/>
    <property type="project" value="TreeGrafter"/>
</dbReference>
<proteinExistence type="predicted"/>
<feature type="signal peptide" evidence="4">
    <location>
        <begin position="1"/>
        <end position="25"/>
    </location>
</feature>
<dbReference type="KEGG" id="nod:FOH10_15280"/>
<dbReference type="PANTHER" id="PTHR10272:SF0">
    <property type="entry name" value="PLATELET-ACTIVATING FACTOR ACETYLHYDROLASE"/>
    <property type="match status" value="1"/>
</dbReference>
<accession>A0A516NLT6</accession>
<dbReference type="Pfam" id="PF03403">
    <property type="entry name" value="PAF-AH_p_II"/>
    <property type="match status" value="1"/>
</dbReference>
<sequence length="386" mass="41802">MVVRFSSVIMAAVAIVVSGCAVTHAEPRVATVLSRPGGDFEIGQTALHLVDEARADPFQPERRRELMVSVFYPAAEVAGYPQAHYLSKELIPSLEKQFGIQLPGMLTSSFTDAPAMEGARYPVLLYSPGAGDSRLYGTGLAEDLASRGYVVVTIDHPYEASAVEFPGPRIVFHQKADGFTPELRTRYINARLADTSFVVDSLTALNHGANPDAEQRPLPVGLNQVLDLGRIGMVGHSSGGFVAVEAMHGDRRIDAAVDLDGQLGVDDDLGRAASEGVDRPVLIMTSQQIEQVGDAEPSLEAFWRNSSGWKRRLIVKDSAHYDFTDLSALVPVQARPSVNFVGPIGADRAAALVHTYVAAVFDKFLRHLDDTALDRPVTDPELMLER</sequence>
<evidence type="ECO:0000313" key="5">
    <source>
        <dbReference type="EMBL" id="QDP79870.1"/>
    </source>
</evidence>
<keyword evidence="2" id="KW-0442">Lipid degradation</keyword>
<protein>
    <recommendedName>
        <fullName evidence="7">Alpha/beta hydrolase</fullName>
    </recommendedName>
</protein>
<keyword evidence="3" id="KW-0443">Lipid metabolism</keyword>
<evidence type="ECO:0008006" key="7">
    <source>
        <dbReference type="Google" id="ProtNLM"/>
    </source>
</evidence>